<dbReference type="PANTHER" id="PTHR39206">
    <property type="entry name" value="SLL8004 PROTEIN"/>
    <property type="match status" value="1"/>
</dbReference>
<dbReference type="Proteomes" id="UP000600449">
    <property type="component" value="Unassembled WGS sequence"/>
</dbReference>
<sequence length="215" mass="23113">MSSYEASPRGAEPAGRPVCTVIAGPNGSGKSSLYDILEPRGEFVNADVIAREGRLGSFEAGRATLSRLKMLLAQRADIVFETTLSSNHAVSLMRDARSSGYEIGFVFVALSDAELNVRRVRERVARGGHAIPEQDIRRRYPRAFANLAAAFALADGSLVYDNSGLGPELLVRLRERNVESLALDGAKAHHVAVARALAQVLSRTPEQILMLGDGA</sequence>
<evidence type="ECO:0000313" key="4">
    <source>
        <dbReference type="EMBL" id="GGK39473.1"/>
    </source>
</evidence>
<name>A0A917QB18_9HYPH</name>
<dbReference type="PANTHER" id="PTHR39206:SF1">
    <property type="entry name" value="SLL8004 PROTEIN"/>
    <property type="match status" value="1"/>
</dbReference>
<comment type="caution">
    <text evidence="4">The sequence shown here is derived from an EMBL/GenBank/DDBJ whole genome shotgun (WGS) entry which is preliminary data.</text>
</comment>
<dbReference type="InterPro" id="IPR010488">
    <property type="entry name" value="Zeta_toxin_domain"/>
</dbReference>
<gene>
    <name evidence="4" type="ORF">GCM10011322_28260</name>
</gene>
<dbReference type="GO" id="GO:0016301">
    <property type="term" value="F:kinase activity"/>
    <property type="evidence" value="ECO:0007669"/>
    <property type="project" value="InterPro"/>
</dbReference>
<dbReference type="SUPFAM" id="SSF52540">
    <property type="entry name" value="P-loop containing nucleoside triphosphate hydrolases"/>
    <property type="match status" value="1"/>
</dbReference>
<keyword evidence="5" id="KW-1185">Reference proteome</keyword>
<dbReference type="EMBL" id="BMMF01000008">
    <property type="protein sequence ID" value="GGK39473.1"/>
    <property type="molecule type" value="Genomic_DNA"/>
</dbReference>
<dbReference type="Pfam" id="PF06414">
    <property type="entry name" value="Zeta_toxin"/>
    <property type="match status" value="1"/>
</dbReference>
<evidence type="ECO:0000259" key="3">
    <source>
        <dbReference type="Pfam" id="PF06414"/>
    </source>
</evidence>
<keyword evidence="2" id="KW-0067">ATP-binding</keyword>
<proteinExistence type="predicted"/>
<feature type="domain" description="Zeta toxin" evidence="3">
    <location>
        <begin position="68"/>
        <end position="151"/>
    </location>
</feature>
<dbReference type="GO" id="GO:0005524">
    <property type="term" value="F:ATP binding"/>
    <property type="evidence" value="ECO:0007669"/>
    <property type="project" value="UniProtKB-KW"/>
</dbReference>
<accession>A0A917QB18</accession>
<evidence type="ECO:0000313" key="5">
    <source>
        <dbReference type="Proteomes" id="UP000600449"/>
    </source>
</evidence>
<organism evidence="4 5">
    <name type="scientific">Salinarimonas ramus</name>
    <dbReference type="NCBI Taxonomy" id="690164"/>
    <lineage>
        <taxon>Bacteria</taxon>
        <taxon>Pseudomonadati</taxon>
        <taxon>Pseudomonadota</taxon>
        <taxon>Alphaproteobacteria</taxon>
        <taxon>Hyphomicrobiales</taxon>
        <taxon>Salinarimonadaceae</taxon>
        <taxon>Salinarimonas</taxon>
    </lineage>
</organism>
<evidence type="ECO:0000256" key="2">
    <source>
        <dbReference type="ARBA" id="ARBA00022840"/>
    </source>
</evidence>
<protein>
    <recommendedName>
        <fullName evidence="3">Zeta toxin domain-containing protein</fullName>
    </recommendedName>
</protein>
<reference evidence="4 5" key="1">
    <citation type="journal article" date="2014" name="Int. J. Syst. Evol. Microbiol.">
        <title>Complete genome sequence of Corynebacterium casei LMG S-19264T (=DSM 44701T), isolated from a smear-ripened cheese.</title>
        <authorList>
            <consortium name="US DOE Joint Genome Institute (JGI-PGF)"/>
            <person name="Walter F."/>
            <person name="Albersmeier A."/>
            <person name="Kalinowski J."/>
            <person name="Ruckert C."/>
        </authorList>
    </citation>
    <scope>NUCLEOTIDE SEQUENCE [LARGE SCALE GENOMIC DNA]</scope>
    <source>
        <strain evidence="4 5">CGMCC 1.9161</strain>
    </source>
</reference>
<dbReference type="InterPro" id="IPR027417">
    <property type="entry name" value="P-loop_NTPase"/>
</dbReference>
<dbReference type="AlphaFoldDB" id="A0A917QB18"/>
<keyword evidence="1" id="KW-0547">Nucleotide-binding</keyword>
<evidence type="ECO:0000256" key="1">
    <source>
        <dbReference type="ARBA" id="ARBA00022741"/>
    </source>
</evidence>
<dbReference type="Gene3D" id="3.40.50.300">
    <property type="entry name" value="P-loop containing nucleotide triphosphate hydrolases"/>
    <property type="match status" value="1"/>
</dbReference>